<dbReference type="Proteomes" id="UP000184109">
    <property type="component" value="Unassembled WGS sequence"/>
</dbReference>
<dbReference type="InterPro" id="IPR009057">
    <property type="entry name" value="Homeodomain-like_sf"/>
</dbReference>
<dbReference type="PANTHER" id="PTHR43280">
    <property type="entry name" value="ARAC-FAMILY TRANSCRIPTIONAL REGULATOR"/>
    <property type="match status" value="1"/>
</dbReference>
<sequence length="285" mass="32696">MREKIKSIPVKTIDDTFNTGFVIGKMAFKDLNEFKAVAAAHRDDYHLFFLQEKGTTSIEIDFHTYTIKPSSIIYIHPNQVHRMLFINHATVSFWAVNTEILNPEYLALLEDINPARPVSLTKEVFSIISETVLLCLKLSERKHEKLYQSVIKDSGNALVALVTSQYLAQTKSPESLSRFEFITKAFKLRLETNFSTAKKPSEYAQKLNISTAYLNECVKMTTGYSVSHHIQQRVMLEAKRMLYHSDRSVKEIATQLGYEDYAYFSRLFKKITGVTASAFQSKNHD</sequence>
<protein>
    <submittedName>
        <fullName evidence="5">AraC-type DNA-binding protein</fullName>
    </submittedName>
</protein>
<evidence type="ECO:0000256" key="1">
    <source>
        <dbReference type="ARBA" id="ARBA00023015"/>
    </source>
</evidence>
<proteinExistence type="predicted"/>
<dbReference type="STRING" id="1195760.SAMN05444281_1185"/>
<dbReference type="InterPro" id="IPR020449">
    <property type="entry name" value="Tscrpt_reg_AraC-type_HTH"/>
</dbReference>
<keyword evidence="1" id="KW-0805">Transcription regulation</keyword>
<dbReference type="SUPFAM" id="SSF51215">
    <property type="entry name" value="Regulatory protein AraC"/>
    <property type="match status" value="1"/>
</dbReference>
<keyword evidence="2 5" id="KW-0238">DNA-binding</keyword>
<dbReference type="InterPro" id="IPR018060">
    <property type="entry name" value="HTH_AraC"/>
</dbReference>
<dbReference type="Gene3D" id="2.60.120.10">
    <property type="entry name" value="Jelly Rolls"/>
    <property type="match status" value="1"/>
</dbReference>
<organism evidence="5 6">
    <name type="scientific">Wenyingzhuangia marina</name>
    <dbReference type="NCBI Taxonomy" id="1195760"/>
    <lineage>
        <taxon>Bacteria</taxon>
        <taxon>Pseudomonadati</taxon>
        <taxon>Bacteroidota</taxon>
        <taxon>Flavobacteriia</taxon>
        <taxon>Flavobacteriales</taxon>
        <taxon>Flavobacteriaceae</taxon>
        <taxon>Wenyingzhuangia</taxon>
    </lineage>
</organism>
<evidence type="ECO:0000256" key="3">
    <source>
        <dbReference type="ARBA" id="ARBA00023163"/>
    </source>
</evidence>
<dbReference type="SMART" id="SM00342">
    <property type="entry name" value="HTH_ARAC"/>
    <property type="match status" value="1"/>
</dbReference>
<keyword evidence="3" id="KW-0804">Transcription</keyword>
<reference evidence="6" key="1">
    <citation type="submission" date="2016-11" db="EMBL/GenBank/DDBJ databases">
        <authorList>
            <person name="Varghese N."/>
            <person name="Submissions S."/>
        </authorList>
    </citation>
    <scope>NUCLEOTIDE SEQUENCE [LARGE SCALE GENOMIC DNA]</scope>
    <source>
        <strain evidence="6">DSM 100572</strain>
    </source>
</reference>
<dbReference type="InterPro" id="IPR014710">
    <property type="entry name" value="RmlC-like_jellyroll"/>
</dbReference>
<dbReference type="SUPFAM" id="SSF46689">
    <property type="entry name" value="Homeodomain-like"/>
    <property type="match status" value="1"/>
</dbReference>
<evidence type="ECO:0000313" key="5">
    <source>
        <dbReference type="EMBL" id="SHH61010.1"/>
    </source>
</evidence>
<evidence type="ECO:0000313" key="6">
    <source>
        <dbReference type="Proteomes" id="UP000184109"/>
    </source>
</evidence>
<accession>A0A1M5UDJ4</accession>
<dbReference type="PANTHER" id="PTHR43280:SF32">
    <property type="entry name" value="TRANSCRIPTIONAL REGULATORY PROTEIN"/>
    <property type="match status" value="1"/>
</dbReference>
<dbReference type="Gene3D" id="1.10.10.60">
    <property type="entry name" value="Homeodomain-like"/>
    <property type="match status" value="1"/>
</dbReference>
<dbReference type="PRINTS" id="PR00032">
    <property type="entry name" value="HTHARAC"/>
</dbReference>
<evidence type="ECO:0000259" key="4">
    <source>
        <dbReference type="PROSITE" id="PS01124"/>
    </source>
</evidence>
<dbReference type="EMBL" id="FQXQ01000002">
    <property type="protein sequence ID" value="SHH61010.1"/>
    <property type="molecule type" value="Genomic_DNA"/>
</dbReference>
<gene>
    <name evidence="5" type="ORF">SAMN05444281_1185</name>
</gene>
<feature type="domain" description="HTH araC/xylS-type" evidence="4">
    <location>
        <begin position="184"/>
        <end position="282"/>
    </location>
</feature>
<dbReference type="OrthoDB" id="1096411at2"/>
<keyword evidence="6" id="KW-1185">Reference proteome</keyword>
<dbReference type="Pfam" id="PF02311">
    <property type="entry name" value="AraC_binding"/>
    <property type="match status" value="1"/>
</dbReference>
<dbReference type="InterPro" id="IPR003313">
    <property type="entry name" value="AraC-bd"/>
</dbReference>
<dbReference type="AlphaFoldDB" id="A0A1M5UDJ4"/>
<dbReference type="Pfam" id="PF12833">
    <property type="entry name" value="HTH_18"/>
    <property type="match status" value="1"/>
</dbReference>
<dbReference type="InterPro" id="IPR037923">
    <property type="entry name" value="HTH-like"/>
</dbReference>
<name>A0A1M5UDJ4_9FLAO</name>
<evidence type="ECO:0000256" key="2">
    <source>
        <dbReference type="ARBA" id="ARBA00023125"/>
    </source>
</evidence>
<dbReference type="GO" id="GO:0043565">
    <property type="term" value="F:sequence-specific DNA binding"/>
    <property type="evidence" value="ECO:0007669"/>
    <property type="project" value="InterPro"/>
</dbReference>
<dbReference type="RefSeq" id="WP_073119288.1">
    <property type="nucleotide sequence ID" value="NZ_BMEN01000002.1"/>
</dbReference>
<dbReference type="GO" id="GO:0003700">
    <property type="term" value="F:DNA-binding transcription factor activity"/>
    <property type="evidence" value="ECO:0007669"/>
    <property type="project" value="InterPro"/>
</dbReference>
<dbReference type="PROSITE" id="PS01124">
    <property type="entry name" value="HTH_ARAC_FAMILY_2"/>
    <property type="match status" value="1"/>
</dbReference>